<gene>
    <name evidence="6" type="ORF">XJ32_00040</name>
</gene>
<keyword evidence="1 3" id="KW-0807">Transducer</keyword>
<dbReference type="Gene3D" id="1.10.287.950">
    <property type="entry name" value="Methyl-accepting chemotaxis protein"/>
    <property type="match status" value="1"/>
</dbReference>
<feature type="transmembrane region" description="Helical" evidence="4">
    <location>
        <begin position="325"/>
        <end position="346"/>
    </location>
</feature>
<evidence type="ECO:0000259" key="5">
    <source>
        <dbReference type="PROSITE" id="PS50111"/>
    </source>
</evidence>
<dbReference type="SUPFAM" id="SSF58104">
    <property type="entry name" value="Methyl-accepting chemotaxis protein (MCP) signaling domain"/>
    <property type="match status" value="1"/>
</dbReference>
<evidence type="ECO:0000313" key="6">
    <source>
        <dbReference type="EMBL" id="AQQ58743.1"/>
    </source>
</evidence>
<dbReference type="GO" id="GO:0006935">
    <property type="term" value="P:chemotaxis"/>
    <property type="evidence" value="ECO:0007669"/>
    <property type="project" value="InterPro"/>
</dbReference>
<evidence type="ECO:0000256" key="2">
    <source>
        <dbReference type="ARBA" id="ARBA00029447"/>
    </source>
</evidence>
<evidence type="ECO:0000256" key="1">
    <source>
        <dbReference type="ARBA" id="ARBA00023224"/>
    </source>
</evidence>
<dbReference type="PANTHER" id="PTHR32089:SF112">
    <property type="entry name" value="LYSOZYME-LIKE PROTEIN-RELATED"/>
    <property type="match status" value="1"/>
</dbReference>
<evidence type="ECO:0000256" key="3">
    <source>
        <dbReference type="PROSITE-ProRule" id="PRU00284"/>
    </source>
</evidence>
<keyword evidence="4" id="KW-0812">Transmembrane</keyword>
<protein>
    <submittedName>
        <fullName evidence="6">Chemotaxis protein</fullName>
    </submittedName>
</protein>
<name>A0A1Q2LE82_9HELI</name>
<dbReference type="InterPro" id="IPR004090">
    <property type="entry name" value="Chemotax_Me-accpt_rcpt"/>
</dbReference>
<sequence>MNFYSRLGIGAKILINVSTILIICMLIMLGVIVKESTEIQSREAEKLIINAGKRTSNVMCGYLDEVMLSLALSQRNIEKLLTANGGNQAIMEDNVMNMIKTTEWGSYGYVYLKDSRYSGDNIINPKNRLDNDEFLILMYDPNISGDIKHLQASSNLTNLPGFKEVMQTGKPKIGVPRTLEIDGNSQFGVAINFPILNRKKEIKGIIGFFVEFKTFSNEILANRRSVFTNDYNVLIAQDGTIVVHPNESFLGKTLTQTNSHESMKAVVNFINTHEDGVLEYHNARGELSYAGIVPFKAGRNMDTYWTFMVVAPEDSIFSSLFKLRLIILCSVLISLGVIIVATQLYIRKRIVSRIHNVRHHLHAFFAFLNHERKELPNALRPKALDEIGEMAQIVNENIEKTTQGLTCDKALIAESLQVIGRAKQGHVDSLIESKGNNPQLNELRDSVNELLNLLAVGVGKNLNEINRVFESYVSLDFTTEVKDAQGRVDIVTNTLGKEIRSMLHTSQSFAKELESKSKDLEEAVTTLTQSSNTQASSLQQTAASVEEITSSMQNVSGRTSEVIAQSEDIKNVIGIIRDIADQTNLLALNAAIEAARAGEHGRGFAVVADEVRKLAERTQKSLGEIEANTNILVQSINDMAESIKEQAQGIGQINESISQLEQTTQQNVEIANKSQDISTAIDSVAAKILEDVNRKKF</sequence>
<dbReference type="Pfam" id="PF00015">
    <property type="entry name" value="MCPsignal"/>
    <property type="match status" value="1"/>
</dbReference>
<dbReference type="AlphaFoldDB" id="A0A1Q2LE82"/>
<dbReference type="GO" id="GO:0004888">
    <property type="term" value="F:transmembrane signaling receptor activity"/>
    <property type="evidence" value="ECO:0007669"/>
    <property type="project" value="InterPro"/>
</dbReference>
<dbReference type="Gene3D" id="1.20.120.1530">
    <property type="match status" value="1"/>
</dbReference>
<dbReference type="GO" id="GO:0016020">
    <property type="term" value="C:membrane"/>
    <property type="evidence" value="ECO:0007669"/>
    <property type="project" value="InterPro"/>
</dbReference>
<dbReference type="EMBL" id="CP019645">
    <property type="protein sequence ID" value="AQQ58743.1"/>
    <property type="molecule type" value="Genomic_DNA"/>
</dbReference>
<evidence type="ECO:0000256" key="4">
    <source>
        <dbReference type="SAM" id="Phobius"/>
    </source>
</evidence>
<dbReference type="KEGG" id="hbl:XJ32_00040"/>
<dbReference type="Proteomes" id="UP000188298">
    <property type="component" value="Chromosome"/>
</dbReference>
<comment type="similarity">
    <text evidence="2">Belongs to the methyl-accepting chemotaxis (MCP) protein family.</text>
</comment>
<reference evidence="6 7" key="1">
    <citation type="submission" date="2017-02" db="EMBL/GenBank/DDBJ databases">
        <title>Whole genome sequencing of Helicobacter bilis strain AAQJH.</title>
        <authorList>
            <person name="Conlan S."/>
            <person name="Thomas P.J."/>
            <person name="Mullikin J."/>
            <person name="Palmore T.N."/>
            <person name="Frank K.M."/>
            <person name="Segre J.A."/>
        </authorList>
    </citation>
    <scope>NUCLEOTIDE SEQUENCE [LARGE SCALE GENOMIC DNA]</scope>
    <source>
        <strain evidence="6 7">AAQJH</strain>
    </source>
</reference>
<feature type="domain" description="Methyl-accepting transducer" evidence="5">
    <location>
        <begin position="477"/>
        <end position="697"/>
    </location>
</feature>
<dbReference type="RefSeq" id="WP_077387923.1">
    <property type="nucleotide sequence ID" value="NZ_CP019645.1"/>
</dbReference>
<keyword evidence="4" id="KW-0472">Membrane</keyword>
<keyword evidence="4" id="KW-1133">Transmembrane helix</keyword>
<dbReference type="InterPro" id="IPR004089">
    <property type="entry name" value="MCPsignal_dom"/>
</dbReference>
<evidence type="ECO:0000313" key="7">
    <source>
        <dbReference type="Proteomes" id="UP000188298"/>
    </source>
</evidence>
<organism evidence="6 7">
    <name type="scientific">Helicobacter bilis</name>
    <dbReference type="NCBI Taxonomy" id="37372"/>
    <lineage>
        <taxon>Bacteria</taxon>
        <taxon>Pseudomonadati</taxon>
        <taxon>Campylobacterota</taxon>
        <taxon>Epsilonproteobacteria</taxon>
        <taxon>Campylobacterales</taxon>
        <taxon>Helicobacteraceae</taxon>
        <taxon>Helicobacter</taxon>
    </lineage>
</organism>
<dbReference type="PRINTS" id="PR00260">
    <property type="entry name" value="CHEMTRNSDUCR"/>
</dbReference>
<proteinExistence type="inferred from homology"/>
<dbReference type="Gene3D" id="3.30.450.20">
    <property type="entry name" value="PAS domain"/>
    <property type="match status" value="1"/>
</dbReference>
<accession>A0A1Q2LE82</accession>
<dbReference type="PROSITE" id="PS50111">
    <property type="entry name" value="CHEMOTAXIS_TRANSDUC_2"/>
    <property type="match status" value="1"/>
</dbReference>
<dbReference type="SMART" id="SM00283">
    <property type="entry name" value="MA"/>
    <property type="match status" value="1"/>
</dbReference>
<dbReference type="GO" id="GO:0007165">
    <property type="term" value="P:signal transduction"/>
    <property type="evidence" value="ECO:0007669"/>
    <property type="project" value="UniProtKB-KW"/>
</dbReference>
<feature type="transmembrane region" description="Helical" evidence="4">
    <location>
        <begin position="13"/>
        <end position="33"/>
    </location>
</feature>
<dbReference type="PANTHER" id="PTHR32089">
    <property type="entry name" value="METHYL-ACCEPTING CHEMOTAXIS PROTEIN MCPB"/>
    <property type="match status" value="1"/>
</dbReference>